<dbReference type="InterPro" id="IPR027417">
    <property type="entry name" value="P-loop_NTPase"/>
</dbReference>
<evidence type="ECO:0000313" key="1">
    <source>
        <dbReference type="EMBL" id="NLZ24134.1"/>
    </source>
</evidence>
<protein>
    <recommendedName>
        <fullName evidence="3">Thymidylate kinase-like domain-containing protein</fullName>
    </recommendedName>
</protein>
<dbReference type="Proteomes" id="UP000564033">
    <property type="component" value="Unassembled WGS sequence"/>
</dbReference>
<evidence type="ECO:0000313" key="2">
    <source>
        <dbReference type="Proteomes" id="UP000564033"/>
    </source>
</evidence>
<dbReference type="EMBL" id="JAAZIL010000001">
    <property type="protein sequence ID" value="NLZ24134.1"/>
    <property type="molecule type" value="Genomic_DNA"/>
</dbReference>
<reference evidence="1 2" key="1">
    <citation type="journal article" date="2020" name="Biotechnol. Biofuels">
        <title>New insights from the biogas microbiome by comprehensive genome-resolved metagenomics of nearly 1600 species originating from multiple anaerobic digesters.</title>
        <authorList>
            <person name="Campanaro S."/>
            <person name="Treu L."/>
            <person name="Rodriguez-R L.M."/>
            <person name="Kovalovszki A."/>
            <person name="Ziels R.M."/>
            <person name="Maus I."/>
            <person name="Zhu X."/>
            <person name="Kougias P.G."/>
            <person name="Basile A."/>
            <person name="Luo G."/>
            <person name="Schluter A."/>
            <person name="Konstantinidis K.T."/>
            <person name="Angelidaki I."/>
        </authorList>
    </citation>
    <scope>NUCLEOTIDE SEQUENCE [LARGE SCALE GENOMIC DNA]</scope>
    <source>
        <strain evidence="1">AS19jrsBPTG_9</strain>
    </source>
</reference>
<name>A0A847VC89_9BACT</name>
<proteinExistence type="predicted"/>
<sequence>MTKLVIGWHISSLFRYKTVDFEGGDQVGKGDAVKQFSNELSLLGLDTFVISFPYYATPVGSVVRKILTEGFPKSVRVKPEREIDLKMLLFAINRLEILNCILSCKKCDIYTLDRGPFSNALTIGYHLFTNPQESNQREKLVLKALGFDSFFREILNVDECVICLKHQDTAWVKSRNEDRGDLYEREEIQEISNGIYDIFEKEICEGWRNVVTKDRDGWRNREDIKRECLEFVSERGLIKPNSKEEVGELLYLGIQEVIDFLYNDSEVESDLQEAWLRSLRENDKKEMYRVSELVSTALVSTTERLQWSNMELKRYLSSLLESYPEIFVILERTLGKSFRNIFEKSLN</sequence>
<comment type="caution">
    <text evidence="1">The sequence shown here is derived from an EMBL/GenBank/DDBJ whole genome shotgun (WGS) entry which is preliminary data.</text>
</comment>
<dbReference type="Gene3D" id="3.40.50.300">
    <property type="entry name" value="P-loop containing nucleotide triphosphate hydrolases"/>
    <property type="match status" value="1"/>
</dbReference>
<dbReference type="AlphaFoldDB" id="A0A847VC89"/>
<organism evidence="1 2">
    <name type="scientific">Candidatus Dojkabacteria bacterium</name>
    <dbReference type="NCBI Taxonomy" id="2099670"/>
    <lineage>
        <taxon>Bacteria</taxon>
        <taxon>Candidatus Dojkabacteria</taxon>
    </lineage>
</organism>
<evidence type="ECO:0008006" key="3">
    <source>
        <dbReference type="Google" id="ProtNLM"/>
    </source>
</evidence>
<gene>
    <name evidence="1" type="ORF">GX888_00030</name>
</gene>
<accession>A0A847VC89</accession>